<protein>
    <recommendedName>
        <fullName evidence="7">DNA-directed RNA polymerase III subunit</fullName>
    </recommendedName>
</protein>
<feature type="compositionally biased region" description="Basic and acidic residues" evidence="4">
    <location>
        <begin position="161"/>
        <end position="176"/>
    </location>
</feature>
<keyword evidence="6" id="KW-1185">Reference proteome</keyword>
<reference evidence="5 6" key="1">
    <citation type="submission" date="2012-05" db="EMBL/GenBank/DDBJ databases">
        <title>Recombination and specialization in a pathogen metapopulation.</title>
        <authorList>
            <person name="Gardiner A."/>
            <person name="Kemen E."/>
            <person name="Schultz-Larsen T."/>
            <person name="MacLean D."/>
            <person name="Van Oosterhout C."/>
            <person name="Jones J.D.G."/>
        </authorList>
    </citation>
    <scope>NUCLEOTIDE SEQUENCE [LARGE SCALE GENOMIC DNA]</scope>
    <source>
        <strain evidence="5 6">Ac Nc2</strain>
    </source>
</reference>
<dbReference type="EMBL" id="CAIX01000133">
    <property type="protein sequence ID" value="CCI46593.1"/>
    <property type="molecule type" value="Genomic_DNA"/>
</dbReference>
<dbReference type="AlphaFoldDB" id="A0A024GI72"/>
<dbReference type="Proteomes" id="UP000053237">
    <property type="component" value="Unassembled WGS sequence"/>
</dbReference>
<evidence type="ECO:0008006" key="7">
    <source>
        <dbReference type="Google" id="ProtNLM"/>
    </source>
</evidence>
<feature type="region of interest" description="Disordered" evidence="4">
    <location>
        <begin position="161"/>
        <end position="216"/>
    </location>
</feature>
<comment type="subcellular location">
    <subcellularLocation>
        <location evidence="1">Nucleus</location>
    </subcellularLocation>
</comment>
<dbReference type="OrthoDB" id="155720at2759"/>
<name>A0A024GI72_9STRA</name>
<organism evidence="5 6">
    <name type="scientific">Albugo candida</name>
    <dbReference type="NCBI Taxonomy" id="65357"/>
    <lineage>
        <taxon>Eukaryota</taxon>
        <taxon>Sar</taxon>
        <taxon>Stramenopiles</taxon>
        <taxon>Oomycota</taxon>
        <taxon>Peronosporomycetes</taxon>
        <taxon>Albuginales</taxon>
        <taxon>Albuginaceae</taxon>
        <taxon>Albugo</taxon>
    </lineage>
</organism>
<gene>
    <name evidence="5" type="ORF">BN9_075360</name>
</gene>
<dbReference type="PANTHER" id="PTHR15367">
    <property type="entry name" value="DNA-DIRECTED RNA POLYMERASE III"/>
    <property type="match status" value="1"/>
</dbReference>
<evidence type="ECO:0000256" key="4">
    <source>
        <dbReference type="SAM" id="MobiDB-lite"/>
    </source>
</evidence>
<evidence type="ECO:0000256" key="3">
    <source>
        <dbReference type="ARBA" id="ARBA00023242"/>
    </source>
</evidence>
<accession>A0A024GI72</accession>
<dbReference type="InParanoid" id="A0A024GI72"/>
<feature type="compositionally biased region" description="Acidic residues" evidence="4">
    <location>
        <begin position="201"/>
        <end position="216"/>
    </location>
</feature>
<feature type="compositionally biased region" description="Acidic residues" evidence="4">
    <location>
        <begin position="177"/>
        <end position="193"/>
    </location>
</feature>
<comment type="caution">
    <text evidence="5">The sequence shown here is derived from an EMBL/GenBank/DDBJ whole genome shotgun (WGS) entry which is preliminary data.</text>
</comment>
<evidence type="ECO:0000313" key="5">
    <source>
        <dbReference type="EMBL" id="CCI46593.1"/>
    </source>
</evidence>
<evidence type="ECO:0000256" key="2">
    <source>
        <dbReference type="ARBA" id="ARBA00008352"/>
    </source>
</evidence>
<evidence type="ECO:0000256" key="1">
    <source>
        <dbReference type="ARBA" id="ARBA00004123"/>
    </source>
</evidence>
<keyword evidence="3" id="KW-0539">Nucleus</keyword>
<dbReference type="InterPro" id="IPR024661">
    <property type="entry name" value="RNA_pol_III_Rpc31"/>
</dbReference>
<evidence type="ECO:0000313" key="6">
    <source>
        <dbReference type="Proteomes" id="UP000053237"/>
    </source>
</evidence>
<dbReference type="PANTHER" id="PTHR15367:SF2">
    <property type="entry name" value="DNA-DIRECTED RNA POLYMERASE III SUBUNIT"/>
    <property type="match status" value="1"/>
</dbReference>
<sequence length="216" mass="23851">MSGRGGRGGGRFGGKQSLLQDVINGTREDLGLSHAQMESLAHEENDGALYPPVALPRPGRLSDSDACLIQYQRLLAYRTQEMYAPDVTTTTHENDTNANSTDLMRLVHVTLPENNKNSKSEVFIPEELISHTQSGIRKVHTSALDIIQPRAFEKTLTSLEAAEKKKSADGKPNPEHEDSDAEEHEDDLGDDADDYTHDYYDSDAEMSDAGDEEVCF</sequence>
<dbReference type="GO" id="GO:0005666">
    <property type="term" value="C:RNA polymerase III complex"/>
    <property type="evidence" value="ECO:0007669"/>
    <property type="project" value="TreeGrafter"/>
</dbReference>
<dbReference type="GO" id="GO:0006383">
    <property type="term" value="P:transcription by RNA polymerase III"/>
    <property type="evidence" value="ECO:0007669"/>
    <property type="project" value="InterPro"/>
</dbReference>
<comment type="similarity">
    <text evidence="2">Belongs to the eukaryotic RPC7 RNA polymerase subunit family.</text>
</comment>
<proteinExistence type="inferred from homology"/>